<dbReference type="OrthoDB" id="1001503at2759"/>
<keyword evidence="2" id="KW-0695">RNA-directed DNA polymerase</keyword>
<keyword evidence="3" id="KW-1185">Reference proteome</keyword>
<dbReference type="SUPFAM" id="SSF56672">
    <property type="entry name" value="DNA/RNA polymerases"/>
    <property type="match status" value="1"/>
</dbReference>
<dbReference type="GO" id="GO:0003964">
    <property type="term" value="F:RNA-directed DNA polymerase activity"/>
    <property type="evidence" value="ECO:0007669"/>
    <property type="project" value="UniProtKB-KW"/>
</dbReference>
<keyword evidence="2" id="KW-0548">Nucleotidyltransferase</keyword>
<dbReference type="PANTHER" id="PTHR11439:SF454">
    <property type="match status" value="1"/>
</dbReference>
<dbReference type="Pfam" id="PF07727">
    <property type="entry name" value="RVT_2"/>
    <property type="match status" value="2"/>
</dbReference>
<dbReference type="EMBL" id="AWWV01015921">
    <property type="protein sequence ID" value="OMO51187.1"/>
    <property type="molecule type" value="Genomic_DNA"/>
</dbReference>
<dbReference type="AlphaFoldDB" id="A0A1R3FZE3"/>
<evidence type="ECO:0000313" key="3">
    <source>
        <dbReference type="Proteomes" id="UP000188268"/>
    </source>
</evidence>
<dbReference type="InterPro" id="IPR043502">
    <property type="entry name" value="DNA/RNA_pol_sf"/>
</dbReference>
<dbReference type="STRING" id="210143.A0A1R3FZE3"/>
<proteinExistence type="predicted"/>
<dbReference type="PANTHER" id="PTHR11439">
    <property type="entry name" value="GAG-POL-RELATED RETROTRANSPOSON"/>
    <property type="match status" value="1"/>
</dbReference>
<reference evidence="2 3" key="1">
    <citation type="submission" date="2013-09" db="EMBL/GenBank/DDBJ databases">
        <title>Corchorus capsularis genome sequencing.</title>
        <authorList>
            <person name="Alam M."/>
            <person name="Haque M.S."/>
            <person name="Islam M.S."/>
            <person name="Emdad E.M."/>
            <person name="Islam M.M."/>
            <person name="Ahmed B."/>
            <person name="Halim A."/>
            <person name="Hossen Q.M.M."/>
            <person name="Hossain M.Z."/>
            <person name="Ahmed R."/>
            <person name="Khan M.M."/>
            <person name="Islam R."/>
            <person name="Rashid M.M."/>
            <person name="Khan S.A."/>
            <person name="Rahman M.S."/>
            <person name="Alam M."/>
        </authorList>
    </citation>
    <scope>NUCLEOTIDE SEQUENCE [LARGE SCALE GENOMIC DNA]</scope>
    <source>
        <strain evidence="3">cv. CVL-1</strain>
        <tissue evidence="2">Whole seedling</tissue>
    </source>
</reference>
<dbReference type="CDD" id="cd09272">
    <property type="entry name" value="RNase_HI_RT_Ty1"/>
    <property type="match status" value="1"/>
</dbReference>
<gene>
    <name evidence="2" type="ORF">CCACVL1_29951</name>
</gene>
<feature type="domain" description="Reverse transcriptase Ty1/copia-type" evidence="1">
    <location>
        <begin position="186"/>
        <end position="239"/>
    </location>
</feature>
<protein>
    <submittedName>
        <fullName evidence="2">Reverse transcriptase, RNA-dependent DNA polymerase</fullName>
    </submittedName>
</protein>
<dbReference type="Gramene" id="OMO51187">
    <property type="protein sequence ID" value="OMO51187"/>
    <property type="gene ID" value="CCACVL1_29951"/>
</dbReference>
<dbReference type="Proteomes" id="UP000188268">
    <property type="component" value="Unassembled WGS sequence"/>
</dbReference>
<name>A0A1R3FZE3_COCAP</name>
<evidence type="ECO:0000313" key="2">
    <source>
        <dbReference type="EMBL" id="OMO51187.1"/>
    </source>
</evidence>
<organism evidence="2 3">
    <name type="scientific">Corchorus capsularis</name>
    <name type="common">Jute</name>
    <dbReference type="NCBI Taxonomy" id="210143"/>
    <lineage>
        <taxon>Eukaryota</taxon>
        <taxon>Viridiplantae</taxon>
        <taxon>Streptophyta</taxon>
        <taxon>Embryophyta</taxon>
        <taxon>Tracheophyta</taxon>
        <taxon>Spermatophyta</taxon>
        <taxon>Magnoliopsida</taxon>
        <taxon>eudicotyledons</taxon>
        <taxon>Gunneridae</taxon>
        <taxon>Pentapetalae</taxon>
        <taxon>rosids</taxon>
        <taxon>malvids</taxon>
        <taxon>Malvales</taxon>
        <taxon>Malvaceae</taxon>
        <taxon>Grewioideae</taxon>
        <taxon>Apeibeae</taxon>
        <taxon>Corchorus</taxon>
    </lineage>
</organism>
<dbReference type="InterPro" id="IPR013103">
    <property type="entry name" value="RVT_2"/>
</dbReference>
<evidence type="ECO:0000259" key="1">
    <source>
        <dbReference type="Pfam" id="PF07727"/>
    </source>
</evidence>
<accession>A0A1R3FZE3</accession>
<keyword evidence="2" id="KW-0808">Transferase</keyword>
<feature type="domain" description="Reverse transcriptase Ty1/copia-type" evidence="1">
    <location>
        <begin position="240"/>
        <end position="333"/>
    </location>
</feature>
<comment type="caution">
    <text evidence="2">The sequence shown here is derived from an EMBL/GenBank/DDBJ whole genome shotgun (WGS) entry which is preliminary data.</text>
</comment>
<sequence length="461" mass="52344">MSMVLLSKNKLQFVDGNIAVLAVISWIIHSVSPQIAQSIIWIDSALEIWTDLRSRFAQSNFLRDELMISRPLLACSSVVQCSCNLYKRIREYYEADHVLDIPKWQTIGIARKVHDLYKITATPISNLAEASSYSSNSISVPLSVNAVTVFATLLDQEKEPRNYKEAAQSENWTKAMQSEIEALECNNTWSVVDLPHRKTAIGCKWVLKVKRKADGSIEMYKARLVAKGYTQQEGVDFMDHTLFTNTTGDCFMALLVYVDDVVLPCNNMEEIVRVKSYLHETFSIKDLGELKYFLGLEVARSSKGINLCQKKYIMDLLRDADFLEIKPCPTPILPETRLSKDQGTPLADIRQYRQIVGKLQYLTATRPDLSFMAQQLAQFLDKPTDLHMNVIHRVLRYLKGTIGHGLFLPADKNLKIQAFSDSEWVTCIDTRRSKIGYCVLLGKALVSWKSKKQNTISHSST</sequence>
<dbReference type="OMA" id="NTWILVE"/>